<evidence type="ECO:0000313" key="4">
    <source>
        <dbReference type="Proteomes" id="UP000466535"/>
    </source>
</evidence>
<feature type="transmembrane region" description="Helical" evidence="2">
    <location>
        <begin position="83"/>
        <end position="105"/>
    </location>
</feature>
<keyword evidence="2" id="KW-1133">Transmembrane helix</keyword>
<name>A0A6B0T8P1_9EURY</name>
<protein>
    <submittedName>
        <fullName evidence="3">Uncharacterized protein</fullName>
    </submittedName>
</protein>
<sequence length="129" mass="13980">MIPADRVVTLLYAHHGWAGEASPLLLGIILLASLGTGLLFVIALFAYRQRQSRRYLLIAVAVGALFMRSVIGAGTVMGYTPMVLHHLIEHTFDFLIAALILYIVIRSGPSTGETEDDSLSTDGGNTRLK</sequence>
<keyword evidence="2" id="KW-0472">Membrane</keyword>
<dbReference type="EMBL" id="WUUT01000003">
    <property type="protein sequence ID" value="MXR51591.1"/>
    <property type="molecule type" value="Genomic_DNA"/>
</dbReference>
<evidence type="ECO:0000256" key="2">
    <source>
        <dbReference type="SAM" id="Phobius"/>
    </source>
</evidence>
<comment type="caution">
    <text evidence="3">The sequence shown here is derived from an EMBL/GenBank/DDBJ whole genome shotgun (WGS) entry which is preliminary data.</text>
</comment>
<evidence type="ECO:0000256" key="1">
    <source>
        <dbReference type="SAM" id="MobiDB-lite"/>
    </source>
</evidence>
<feature type="region of interest" description="Disordered" evidence="1">
    <location>
        <begin position="110"/>
        <end position="129"/>
    </location>
</feature>
<keyword evidence="2" id="KW-0812">Transmembrane</keyword>
<evidence type="ECO:0000313" key="3">
    <source>
        <dbReference type="EMBL" id="MXR51591.1"/>
    </source>
</evidence>
<dbReference type="RefSeq" id="WP_159763739.1">
    <property type="nucleotide sequence ID" value="NZ_WUUT01000003.1"/>
</dbReference>
<reference evidence="3 4" key="1">
    <citation type="submission" date="2019-12" db="EMBL/GenBank/DDBJ databases">
        <title>Isolation and characterization of three novel carbon monoxide-oxidizing members of Halobacteria from salione crusts and soils.</title>
        <authorList>
            <person name="Myers M.R."/>
            <person name="King G.M."/>
        </authorList>
    </citation>
    <scope>NUCLEOTIDE SEQUENCE [LARGE SCALE GENOMIC DNA]</scope>
    <source>
        <strain evidence="3 4">WSH3</strain>
    </source>
</reference>
<dbReference type="AlphaFoldDB" id="A0A6B0T8P1"/>
<dbReference type="OrthoDB" id="342056at2157"/>
<proteinExistence type="predicted"/>
<dbReference type="Proteomes" id="UP000466535">
    <property type="component" value="Unassembled WGS sequence"/>
</dbReference>
<feature type="compositionally biased region" description="Polar residues" evidence="1">
    <location>
        <begin position="120"/>
        <end position="129"/>
    </location>
</feature>
<organism evidence="3 4">
    <name type="scientific">Halovenus carboxidivorans</name>
    <dbReference type="NCBI Taxonomy" id="2692199"/>
    <lineage>
        <taxon>Archaea</taxon>
        <taxon>Methanobacteriati</taxon>
        <taxon>Methanobacteriota</taxon>
        <taxon>Stenosarchaea group</taxon>
        <taxon>Halobacteria</taxon>
        <taxon>Halobacteriales</taxon>
        <taxon>Haloarculaceae</taxon>
        <taxon>Halovenus</taxon>
    </lineage>
</organism>
<feature type="transmembrane region" description="Helical" evidence="2">
    <location>
        <begin position="24"/>
        <end position="47"/>
    </location>
</feature>
<gene>
    <name evidence="3" type="ORF">GRX03_08240</name>
</gene>
<accession>A0A6B0T8P1</accession>
<dbReference type="InterPro" id="IPR055894">
    <property type="entry name" value="DUF7471"/>
</dbReference>
<keyword evidence="4" id="KW-1185">Reference proteome</keyword>
<feature type="transmembrane region" description="Helical" evidence="2">
    <location>
        <begin position="54"/>
        <end position="77"/>
    </location>
</feature>
<dbReference type="Pfam" id="PF24283">
    <property type="entry name" value="DUF7471"/>
    <property type="match status" value="1"/>
</dbReference>